<dbReference type="Proteomes" id="UP000252124">
    <property type="component" value="Unassembled WGS sequence"/>
</dbReference>
<proteinExistence type="predicted"/>
<feature type="chain" id="PRO_5046013228" evidence="1">
    <location>
        <begin position="28"/>
        <end position="81"/>
    </location>
</feature>
<feature type="signal peptide" evidence="1">
    <location>
        <begin position="1"/>
        <end position="27"/>
    </location>
</feature>
<evidence type="ECO:0000313" key="3">
    <source>
        <dbReference type="Proteomes" id="UP000252124"/>
    </source>
</evidence>
<organism evidence="2 3">
    <name type="scientific">Achromobacter marplatensis</name>
    <dbReference type="NCBI Taxonomy" id="470868"/>
    <lineage>
        <taxon>Bacteria</taxon>
        <taxon>Pseudomonadati</taxon>
        <taxon>Pseudomonadota</taxon>
        <taxon>Betaproteobacteria</taxon>
        <taxon>Burkholderiales</taxon>
        <taxon>Alcaligenaceae</taxon>
        <taxon>Achromobacter</taxon>
    </lineage>
</organism>
<evidence type="ECO:0000313" key="2">
    <source>
        <dbReference type="EMBL" id="RBP10440.1"/>
    </source>
</evidence>
<gene>
    <name evidence="2" type="ORF">DFP87_1274</name>
</gene>
<reference evidence="2 3" key="1">
    <citation type="submission" date="2018-06" db="EMBL/GenBank/DDBJ databases">
        <title>Genomic Encyclopedia of Type Strains, Phase III (KMG-III): the genomes of soil and plant-associated and newly described type strains.</title>
        <authorList>
            <person name="Whitman W."/>
        </authorList>
    </citation>
    <scope>NUCLEOTIDE SEQUENCE [LARGE SCALE GENOMIC DNA]</scope>
    <source>
        <strain evidence="2 3">CECT 7342</strain>
    </source>
</reference>
<protein>
    <submittedName>
        <fullName evidence="2">Uncharacterized protein</fullName>
    </submittedName>
</protein>
<accession>A0ABX9FUL2</accession>
<keyword evidence="1" id="KW-0732">Signal</keyword>
<dbReference type="EMBL" id="QNRM01000027">
    <property type="protein sequence ID" value="RBP10440.1"/>
    <property type="molecule type" value="Genomic_DNA"/>
</dbReference>
<name>A0ABX9FUL2_9BURK</name>
<evidence type="ECO:0000256" key="1">
    <source>
        <dbReference type="SAM" id="SignalP"/>
    </source>
</evidence>
<sequence length="81" mass="8679">MKQLNKPLPQLLTRLALVLSVTGCAPAQTRWLAPQSPAIPPLPTEARQEPLPSICSPTCSAGLATELQSLRELQIAPALRD</sequence>
<keyword evidence="3" id="KW-1185">Reference proteome</keyword>
<comment type="caution">
    <text evidence="2">The sequence shown here is derived from an EMBL/GenBank/DDBJ whole genome shotgun (WGS) entry which is preliminary data.</text>
</comment>